<reference evidence="7" key="1">
    <citation type="journal article" date="2012" name="Nat. Biotechnol.">
        <title>Reference genome sequence of the model plant Setaria.</title>
        <authorList>
            <person name="Bennetzen J.L."/>
            <person name="Schmutz J."/>
            <person name="Wang H."/>
            <person name="Percifield R."/>
            <person name="Hawkins J."/>
            <person name="Pontaroli A.C."/>
            <person name="Estep M."/>
            <person name="Feng L."/>
            <person name="Vaughn J.N."/>
            <person name="Grimwood J."/>
            <person name="Jenkins J."/>
            <person name="Barry K."/>
            <person name="Lindquist E."/>
            <person name="Hellsten U."/>
            <person name="Deshpande S."/>
            <person name="Wang X."/>
            <person name="Wu X."/>
            <person name="Mitros T."/>
            <person name="Triplett J."/>
            <person name="Yang X."/>
            <person name="Ye C.Y."/>
            <person name="Mauro-Herrera M."/>
            <person name="Wang L."/>
            <person name="Li P."/>
            <person name="Sharma M."/>
            <person name="Sharma R."/>
            <person name="Ronald P.C."/>
            <person name="Panaud O."/>
            <person name="Kellogg E.A."/>
            <person name="Brutnell T.P."/>
            <person name="Doust A.N."/>
            <person name="Tuskan G.A."/>
            <person name="Rokhsar D."/>
            <person name="Devos K.M."/>
        </authorList>
    </citation>
    <scope>NUCLEOTIDE SEQUENCE [LARGE SCALE GENOMIC DNA]</scope>
    <source>
        <strain evidence="7">Yugu1</strain>
    </source>
</reference>
<evidence type="ECO:0000313" key="7">
    <source>
        <dbReference type="EMBL" id="RCV38290.1"/>
    </source>
</evidence>
<proteinExistence type="predicted"/>
<evidence type="ECO:0000256" key="3">
    <source>
        <dbReference type="SAM" id="MobiDB-lite"/>
    </source>
</evidence>
<accession>A0A368S8V1</accession>
<dbReference type="InterPro" id="IPR032675">
    <property type="entry name" value="LRR_dom_sf"/>
</dbReference>
<dbReference type="FunFam" id="1.10.10.10:FF:000322">
    <property type="entry name" value="Probable disease resistance protein At1g63360"/>
    <property type="match status" value="1"/>
</dbReference>
<dbReference type="Pfam" id="PF23598">
    <property type="entry name" value="LRR_14"/>
    <property type="match status" value="2"/>
</dbReference>
<dbReference type="InterPro" id="IPR036388">
    <property type="entry name" value="WH-like_DNA-bd_sf"/>
</dbReference>
<dbReference type="PANTHER" id="PTHR23155">
    <property type="entry name" value="DISEASE RESISTANCE PROTEIN RP"/>
    <property type="match status" value="1"/>
</dbReference>
<evidence type="ECO:0000259" key="4">
    <source>
        <dbReference type="Pfam" id="PF00931"/>
    </source>
</evidence>
<dbReference type="InterPro" id="IPR058922">
    <property type="entry name" value="WHD_DRP"/>
</dbReference>
<dbReference type="InterPro" id="IPR027417">
    <property type="entry name" value="P-loop_NTPase"/>
</dbReference>
<dbReference type="Gene3D" id="1.20.5.4130">
    <property type="match status" value="1"/>
</dbReference>
<evidence type="ECO:0000256" key="2">
    <source>
        <dbReference type="ARBA" id="ARBA00022821"/>
    </source>
</evidence>
<dbReference type="Gene3D" id="1.10.10.10">
    <property type="entry name" value="Winged helix-like DNA-binding domain superfamily/Winged helix DNA-binding domain"/>
    <property type="match status" value="1"/>
</dbReference>
<feature type="domain" description="Disease resistance R13L4/SHOC-2-like LRR" evidence="6">
    <location>
        <begin position="911"/>
        <end position="984"/>
    </location>
</feature>
<protein>
    <submittedName>
        <fullName evidence="7">Uncharacterized protein</fullName>
    </submittedName>
</protein>
<dbReference type="InterPro" id="IPR042197">
    <property type="entry name" value="Apaf_helical"/>
</dbReference>
<dbReference type="InterPro" id="IPR002182">
    <property type="entry name" value="NB-ARC"/>
</dbReference>
<feature type="domain" description="Disease resistance R13L4/SHOC-2-like LRR" evidence="6">
    <location>
        <begin position="520"/>
        <end position="892"/>
    </location>
</feature>
<feature type="domain" description="Disease resistance protein winged helix" evidence="5">
    <location>
        <begin position="400"/>
        <end position="472"/>
    </location>
</feature>
<dbReference type="GO" id="GO:0009626">
    <property type="term" value="P:plant-type hypersensitive response"/>
    <property type="evidence" value="ECO:0007669"/>
    <property type="project" value="UniProtKB-ARBA"/>
</dbReference>
<dbReference type="PANTHER" id="PTHR23155:SF1116">
    <property type="entry name" value="OS12G0273300 PROTEIN"/>
    <property type="match status" value="1"/>
</dbReference>
<keyword evidence="2" id="KW-0611">Plant defense</keyword>
<dbReference type="OrthoDB" id="599337at2759"/>
<reference evidence="7" key="2">
    <citation type="submission" date="2015-07" db="EMBL/GenBank/DDBJ databases">
        <authorList>
            <person name="Noorani M."/>
        </authorList>
    </citation>
    <scope>NUCLEOTIDE SEQUENCE</scope>
    <source>
        <strain evidence="7">Yugu1</strain>
    </source>
</reference>
<dbReference type="Pfam" id="PF23559">
    <property type="entry name" value="WHD_DRP"/>
    <property type="match status" value="1"/>
</dbReference>
<dbReference type="Gene3D" id="3.40.50.300">
    <property type="entry name" value="P-loop containing nucleotide triphosphate hydrolases"/>
    <property type="match status" value="1"/>
</dbReference>
<dbReference type="InterPro" id="IPR044974">
    <property type="entry name" value="Disease_R_plants"/>
</dbReference>
<name>A0A368S8V1_SETIT</name>
<dbReference type="GO" id="GO:0042742">
    <property type="term" value="P:defense response to bacterium"/>
    <property type="evidence" value="ECO:0007669"/>
    <property type="project" value="UniProtKB-ARBA"/>
</dbReference>
<dbReference type="EMBL" id="CM003535">
    <property type="protein sequence ID" value="RCV38290.1"/>
    <property type="molecule type" value="Genomic_DNA"/>
</dbReference>
<gene>
    <name evidence="7" type="ORF">SETIT_8G130400v2</name>
</gene>
<organism evidence="7">
    <name type="scientific">Setaria italica</name>
    <name type="common">Foxtail millet</name>
    <name type="synonym">Panicum italicum</name>
    <dbReference type="NCBI Taxonomy" id="4555"/>
    <lineage>
        <taxon>Eukaryota</taxon>
        <taxon>Viridiplantae</taxon>
        <taxon>Streptophyta</taxon>
        <taxon>Embryophyta</taxon>
        <taxon>Tracheophyta</taxon>
        <taxon>Spermatophyta</taxon>
        <taxon>Magnoliopsida</taxon>
        <taxon>Liliopsida</taxon>
        <taxon>Poales</taxon>
        <taxon>Poaceae</taxon>
        <taxon>PACMAD clade</taxon>
        <taxon>Panicoideae</taxon>
        <taxon>Panicodae</taxon>
        <taxon>Paniceae</taxon>
        <taxon>Cenchrinae</taxon>
        <taxon>Setaria</taxon>
    </lineage>
</organism>
<evidence type="ECO:0000256" key="1">
    <source>
        <dbReference type="ARBA" id="ARBA00022737"/>
    </source>
</evidence>
<keyword evidence="1" id="KW-0677">Repeat</keyword>
<dbReference type="InterPro" id="IPR055414">
    <property type="entry name" value="LRR_R13L4/SHOC2-like"/>
</dbReference>
<dbReference type="EMBL" id="CM003535">
    <property type="protein sequence ID" value="RCV38289.1"/>
    <property type="molecule type" value="Genomic_DNA"/>
</dbReference>
<evidence type="ECO:0000259" key="5">
    <source>
        <dbReference type="Pfam" id="PF23559"/>
    </source>
</evidence>
<dbReference type="GO" id="GO:0043531">
    <property type="term" value="F:ADP binding"/>
    <property type="evidence" value="ECO:0007669"/>
    <property type="project" value="InterPro"/>
</dbReference>
<evidence type="ECO:0000259" key="6">
    <source>
        <dbReference type="Pfam" id="PF23598"/>
    </source>
</evidence>
<feature type="compositionally biased region" description="Basic and acidic residues" evidence="3">
    <location>
        <begin position="1003"/>
        <end position="1017"/>
    </location>
</feature>
<dbReference type="PRINTS" id="PR00364">
    <property type="entry name" value="DISEASERSIST"/>
</dbReference>
<dbReference type="Gene3D" id="3.80.10.10">
    <property type="entry name" value="Ribonuclease Inhibitor"/>
    <property type="match status" value="1"/>
</dbReference>
<dbReference type="SUPFAM" id="SSF52540">
    <property type="entry name" value="P-loop containing nucleoside triphosphate hydrolases"/>
    <property type="match status" value="1"/>
</dbReference>
<dbReference type="Gene3D" id="1.10.8.430">
    <property type="entry name" value="Helical domain of apoptotic protease-activating factors"/>
    <property type="match status" value="1"/>
</dbReference>
<feature type="region of interest" description="Disordered" evidence="3">
    <location>
        <begin position="994"/>
        <end position="1017"/>
    </location>
</feature>
<dbReference type="Pfam" id="PF00931">
    <property type="entry name" value="NB-ARC"/>
    <property type="match status" value="1"/>
</dbReference>
<dbReference type="SUPFAM" id="SSF52058">
    <property type="entry name" value="L domain-like"/>
    <property type="match status" value="1"/>
</dbReference>
<dbReference type="AlphaFoldDB" id="A0A368S8V1"/>
<dbReference type="FunFam" id="3.40.50.300:FF:001091">
    <property type="entry name" value="Probable disease resistance protein At1g61300"/>
    <property type="match status" value="1"/>
</dbReference>
<dbReference type="GO" id="GO:0002758">
    <property type="term" value="P:innate immune response-activating signaling pathway"/>
    <property type="evidence" value="ECO:0007669"/>
    <property type="project" value="UniProtKB-ARBA"/>
</dbReference>
<sequence length="1017" mass="116300">MAELESMHGDLEKVSSVPMFKLDKKVIVWARYVQEISYDIDDNVDNILVQVEGMDSAKKHNNITRFIDWSLNLLSRARIRAKLLSNVQIRHETAVDLMEILGYVKEVKERCDMYNVDSIFIGPAAASIDPRNDGLYRKATALVGINETRDKLIEVLSITGDVSNRSYKGVSIFGSGGLGKTTLARKVYEKLRVEFDCCAFVSVGNNPDINRIFKDVLFELDQKKYENIYNTARDEKQLIDLLRRFLEDKRYFIVIDDIWDIKFWEAFKFAFLENNHGSRIISTTRRLDVAREAGDVYMLEPLSYDNSKMLFYTKIFGELGSSPDDVLDKILKRCGGVPLAIITMASLLAGKPREKWFEVYTSIGFSDKDNQCMDNTMRILSCCYYDMPFYLRTCLLYISVYPAGYTINKDYLIWKWVAEGFVPEEHGIGLFERGERYFIELMNRSMIQPVQEERQVGYVDSCCVHDMVHSLIRSLSCKENLFITLDHEQDTIPQNNIRRISYQRRKIEDGPHAQIGMPSMRSFIACCSEFPKMVPISNFHALRVLALEKCHFLKSYHLRHLGKLLQLRYLGLAGTPICDLPMEIIALKLLQTLDLAETGIKQLPSSIGLLTQLMRLRGMFATKAPVDGTIMKLTSLEELWIDPAAANEDNKTTEKFVTELGNLKKLRVLATNIPAVLDESLEEALLQSIRNMPNLHYLFVQFLSSGMSLKLQAPTFVPPKYLRYLWLGGIDFFTMPEWINSSLLPHLCFLKVCIQDVDSQDMLTLGMLPELCCLHLFTTSLFAINYGGGYFQKLRSLCLARATFSRDKCGVPILPSLEDLHFAIDIAEMKQVCTYYGQSISSFLPTLIALRSIPMLVKVHVKLFCEGATAWDVEEIEAALKHIVRSHGNYPILETQRENEEQMTTSDLGQQPRMDKYRVLDFHVHVYNLNVMCYAFDFTILEDLPSLEKVIARINCMDATLVEVEEAEVALKRAVAAHPMHPTLEMERYSEDKMMVPGGENNQDDHGATTQDHEPLV</sequence>
<feature type="domain" description="NB-ARC" evidence="4">
    <location>
        <begin position="151"/>
        <end position="316"/>
    </location>
</feature>